<evidence type="ECO:0000256" key="6">
    <source>
        <dbReference type="ARBA" id="ARBA00023136"/>
    </source>
</evidence>
<evidence type="ECO:0000256" key="3">
    <source>
        <dbReference type="ARBA" id="ARBA00022475"/>
    </source>
</evidence>
<accession>A0A1G5CWI0</accession>
<evidence type="ECO:0000256" key="5">
    <source>
        <dbReference type="ARBA" id="ARBA00022989"/>
    </source>
</evidence>
<reference evidence="9 10" key="1">
    <citation type="submission" date="2016-10" db="EMBL/GenBank/DDBJ databases">
        <authorList>
            <person name="de Groot N.N."/>
        </authorList>
    </citation>
    <scope>NUCLEOTIDE SEQUENCE [LARGE SCALE GENOMIC DNA]</scope>
    <source>
        <strain evidence="9 10">DSM 18978</strain>
    </source>
</reference>
<evidence type="ECO:0000313" key="9">
    <source>
        <dbReference type="EMBL" id="SCY06772.1"/>
    </source>
</evidence>
<dbReference type="InterPro" id="IPR050638">
    <property type="entry name" value="AA-Vitamin_Transporters"/>
</dbReference>
<feature type="transmembrane region" description="Helical" evidence="7">
    <location>
        <begin position="126"/>
        <end position="146"/>
    </location>
</feature>
<dbReference type="AlphaFoldDB" id="A0A1G5CWI0"/>
<dbReference type="STRING" id="1120976.SAMN03080606_00791"/>
<dbReference type="InterPro" id="IPR037185">
    <property type="entry name" value="EmrE-like"/>
</dbReference>
<name>A0A1G5CWI0_9FIRM</name>
<sequence length="317" mass="35748">MKEKRVGNITVIAAIIIFSLNFVSMKFLVEHIPPFGLIFLRFALATLFFNIILLVKKDKQEIAKEDKRTIIAAGFVGVVMYYCFQTVALKYISASLAALICGLIPIFTLFIKVIMDKRRLAPSEIAIFLLSLVGVFMVLDMSIGDLFSSSEIIGFILMILAVFSWIAYTLLTYRLQNKYNTILLISKQFNAATVILLFIALFDLPKLIISFQQVEVLPSLLLNLLFVGIVCSALGYFFYIYGMERIGVEIASLYMNLLPAVTAIASYFILQEVMNKTQITGIMVVLLCLYANGYIDWRRGKSSINATEKSIIREQKI</sequence>
<feature type="transmembrane region" description="Helical" evidence="7">
    <location>
        <begin position="221"/>
        <end position="241"/>
    </location>
</feature>
<evidence type="ECO:0000256" key="4">
    <source>
        <dbReference type="ARBA" id="ARBA00022692"/>
    </source>
</evidence>
<dbReference type="PANTHER" id="PTHR32322">
    <property type="entry name" value="INNER MEMBRANE TRANSPORTER"/>
    <property type="match status" value="1"/>
</dbReference>
<dbReference type="PANTHER" id="PTHR32322:SF18">
    <property type="entry name" value="S-ADENOSYLMETHIONINE_S-ADENOSYLHOMOCYSTEINE TRANSPORTER"/>
    <property type="match status" value="1"/>
</dbReference>
<dbReference type="EMBL" id="FMUS01000003">
    <property type="protein sequence ID" value="SCY06772.1"/>
    <property type="molecule type" value="Genomic_DNA"/>
</dbReference>
<gene>
    <name evidence="9" type="ORF">SAMN03080606_00791</name>
</gene>
<keyword evidence="5 7" id="KW-1133">Transmembrane helix</keyword>
<dbReference type="InterPro" id="IPR000620">
    <property type="entry name" value="EamA_dom"/>
</dbReference>
<dbReference type="SUPFAM" id="SSF103481">
    <property type="entry name" value="Multidrug resistance efflux transporter EmrE"/>
    <property type="match status" value="2"/>
</dbReference>
<keyword evidence="4 7" id="KW-0812">Transmembrane</keyword>
<feature type="transmembrane region" description="Helical" evidence="7">
    <location>
        <begin position="276"/>
        <end position="295"/>
    </location>
</feature>
<organism evidence="9 10">
    <name type="scientific">Alkaliphilus peptidifermentans DSM 18978</name>
    <dbReference type="NCBI Taxonomy" id="1120976"/>
    <lineage>
        <taxon>Bacteria</taxon>
        <taxon>Bacillati</taxon>
        <taxon>Bacillota</taxon>
        <taxon>Clostridia</taxon>
        <taxon>Peptostreptococcales</taxon>
        <taxon>Natronincolaceae</taxon>
        <taxon>Alkaliphilus</taxon>
    </lineage>
</organism>
<evidence type="ECO:0000256" key="1">
    <source>
        <dbReference type="ARBA" id="ARBA00004651"/>
    </source>
</evidence>
<feature type="transmembrane region" description="Helical" evidence="7">
    <location>
        <begin position="94"/>
        <end position="114"/>
    </location>
</feature>
<dbReference type="GO" id="GO:0005886">
    <property type="term" value="C:plasma membrane"/>
    <property type="evidence" value="ECO:0007669"/>
    <property type="project" value="UniProtKB-SubCell"/>
</dbReference>
<dbReference type="RefSeq" id="WP_176758856.1">
    <property type="nucleotide sequence ID" value="NZ_FMUS01000003.1"/>
</dbReference>
<feature type="domain" description="EamA" evidence="8">
    <location>
        <begin position="7"/>
        <end position="139"/>
    </location>
</feature>
<comment type="similarity">
    <text evidence="2">Belongs to the EamA transporter family.</text>
</comment>
<feature type="transmembrane region" description="Helical" evidence="7">
    <location>
        <begin position="7"/>
        <end position="29"/>
    </location>
</feature>
<evidence type="ECO:0000259" key="8">
    <source>
        <dbReference type="Pfam" id="PF00892"/>
    </source>
</evidence>
<evidence type="ECO:0000313" key="10">
    <source>
        <dbReference type="Proteomes" id="UP000198636"/>
    </source>
</evidence>
<feature type="transmembrane region" description="Helical" evidence="7">
    <location>
        <begin position="35"/>
        <end position="55"/>
    </location>
</feature>
<proteinExistence type="inferred from homology"/>
<feature type="transmembrane region" description="Helical" evidence="7">
    <location>
        <begin position="253"/>
        <end position="270"/>
    </location>
</feature>
<keyword evidence="6 7" id="KW-0472">Membrane</keyword>
<feature type="transmembrane region" description="Helical" evidence="7">
    <location>
        <begin position="67"/>
        <end position="88"/>
    </location>
</feature>
<feature type="transmembrane region" description="Helical" evidence="7">
    <location>
        <begin position="152"/>
        <end position="171"/>
    </location>
</feature>
<evidence type="ECO:0000256" key="2">
    <source>
        <dbReference type="ARBA" id="ARBA00007362"/>
    </source>
</evidence>
<keyword evidence="10" id="KW-1185">Reference proteome</keyword>
<protein>
    <submittedName>
        <fullName evidence="9">Threonine/homoserine efflux transporter RhtA</fullName>
    </submittedName>
</protein>
<comment type="subcellular location">
    <subcellularLocation>
        <location evidence="1">Cell membrane</location>
        <topology evidence="1">Multi-pass membrane protein</topology>
    </subcellularLocation>
</comment>
<keyword evidence="3" id="KW-1003">Cell membrane</keyword>
<feature type="transmembrane region" description="Helical" evidence="7">
    <location>
        <begin position="191"/>
        <end position="209"/>
    </location>
</feature>
<feature type="domain" description="EamA" evidence="8">
    <location>
        <begin position="153"/>
        <end position="289"/>
    </location>
</feature>
<evidence type="ECO:0000256" key="7">
    <source>
        <dbReference type="SAM" id="Phobius"/>
    </source>
</evidence>
<dbReference type="Proteomes" id="UP000198636">
    <property type="component" value="Unassembled WGS sequence"/>
</dbReference>
<dbReference type="Pfam" id="PF00892">
    <property type="entry name" value="EamA"/>
    <property type="match status" value="2"/>
</dbReference>